<dbReference type="Proteomes" id="UP000194798">
    <property type="component" value="Unassembled WGS sequence"/>
</dbReference>
<comment type="caution">
    <text evidence="2">The sequence shown here is derived from an EMBL/GenBank/DDBJ whole genome shotgun (WGS) entry which is preliminary data.</text>
</comment>
<accession>A0A251X5G7</accession>
<reference evidence="2 3" key="1">
    <citation type="submission" date="2016-12" db="EMBL/GenBank/DDBJ databases">
        <title>Thioflexothrix psekupsii D3 genome sequencing and assembly.</title>
        <authorList>
            <person name="Fomenkov A."/>
            <person name="Vincze T."/>
            <person name="Grabovich M."/>
            <person name="Anton B.P."/>
            <person name="Dubinina G."/>
            <person name="Orlova M."/>
            <person name="Belousova E."/>
            <person name="Roberts R.J."/>
        </authorList>
    </citation>
    <scope>NUCLEOTIDE SEQUENCE [LARGE SCALE GENOMIC DNA]</scope>
    <source>
        <strain evidence="2">D3</strain>
    </source>
</reference>
<dbReference type="InterPro" id="IPR018968">
    <property type="entry name" value="Phasin"/>
</dbReference>
<evidence type="ECO:0000313" key="3">
    <source>
        <dbReference type="Proteomes" id="UP000194798"/>
    </source>
</evidence>
<keyword evidence="3" id="KW-1185">Reference proteome</keyword>
<dbReference type="InterPro" id="IPR010127">
    <property type="entry name" value="Phasin_subfam-1"/>
</dbReference>
<organism evidence="2 3">
    <name type="scientific">Thioflexithrix psekupsensis</name>
    <dbReference type="NCBI Taxonomy" id="1570016"/>
    <lineage>
        <taxon>Bacteria</taxon>
        <taxon>Pseudomonadati</taxon>
        <taxon>Pseudomonadota</taxon>
        <taxon>Gammaproteobacteria</taxon>
        <taxon>Thiotrichales</taxon>
        <taxon>Thioflexithrix</taxon>
    </lineage>
</organism>
<proteinExistence type="predicted"/>
<dbReference type="AlphaFoldDB" id="A0A251X5G7"/>
<feature type="domain" description="Phasin" evidence="1">
    <location>
        <begin position="9"/>
        <end position="105"/>
    </location>
</feature>
<gene>
    <name evidence="2" type="ORF">TPSD3_16060</name>
</gene>
<evidence type="ECO:0000313" key="2">
    <source>
        <dbReference type="EMBL" id="OUD12595.1"/>
    </source>
</evidence>
<evidence type="ECO:0000259" key="1">
    <source>
        <dbReference type="Pfam" id="PF09361"/>
    </source>
</evidence>
<name>A0A251X5G7_9GAMM</name>
<protein>
    <submittedName>
        <fullName evidence="2">Phasin family protein</fullName>
    </submittedName>
</protein>
<dbReference type="EMBL" id="MSLT01000023">
    <property type="protein sequence ID" value="OUD12595.1"/>
    <property type="molecule type" value="Genomic_DNA"/>
</dbReference>
<dbReference type="NCBIfam" id="TIGR01841">
    <property type="entry name" value="phasin"/>
    <property type="match status" value="1"/>
</dbReference>
<dbReference type="Pfam" id="PF09361">
    <property type="entry name" value="Phasin_2"/>
    <property type="match status" value="1"/>
</dbReference>
<dbReference type="OrthoDB" id="5624981at2"/>
<sequence>MDNNELLKKWTEMNKSAMDAIKELGEINTTAMTRLTQRQMDMISLYMESGAKQLEMLSQAKNVQDLATAQSKLFTEMNEKLLDNARQTVEVLVDVKAELSAWVEKGMQNVSEVVPMPKMKK</sequence>